<evidence type="ECO:0000313" key="3">
    <source>
        <dbReference type="Proteomes" id="UP000054845"/>
    </source>
</evidence>
<dbReference type="EMBL" id="CCYA01000192">
    <property type="protein sequence ID" value="CEH12933.1"/>
    <property type="molecule type" value="Genomic_DNA"/>
</dbReference>
<feature type="compositionally biased region" description="Basic and acidic residues" evidence="1">
    <location>
        <begin position="42"/>
        <end position="51"/>
    </location>
</feature>
<keyword evidence="3" id="KW-1185">Reference proteome</keyword>
<feature type="region of interest" description="Disordered" evidence="1">
    <location>
        <begin position="90"/>
        <end position="136"/>
    </location>
</feature>
<dbReference type="AlphaFoldDB" id="A0A0P1BB41"/>
<organism evidence="2 3">
    <name type="scientific">Ceraceosorus bombacis</name>
    <dbReference type="NCBI Taxonomy" id="401625"/>
    <lineage>
        <taxon>Eukaryota</taxon>
        <taxon>Fungi</taxon>
        <taxon>Dikarya</taxon>
        <taxon>Basidiomycota</taxon>
        <taxon>Ustilaginomycotina</taxon>
        <taxon>Exobasidiomycetes</taxon>
        <taxon>Ceraceosorales</taxon>
        <taxon>Ceraceosoraceae</taxon>
        <taxon>Ceraceosorus</taxon>
    </lineage>
</organism>
<accession>A0A0P1BB41</accession>
<feature type="compositionally biased region" description="Low complexity" evidence="1">
    <location>
        <begin position="93"/>
        <end position="107"/>
    </location>
</feature>
<dbReference type="Proteomes" id="UP000054845">
    <property type="component" value="Unassembled WGS sequence"/>
</dbReference>
<name>A0A0P1BB41_9BASI</name>
<proteinExistence type="predicted"/>
<sequence length="162" mass="17118">MSPSRGRSSARKTSRHVPTGSEDTHRPVPSPDRCPLATSRLSRAERNDAGHVEAATSPSIEATLAASTHGAGLSPRSPLARLRHEEELDLHGSVASLPSASPAPLAPQETSSGRPRGASVSSWSIASFAAPERDRSQRMKCIVERLEADDGIAWQAWLGLGA</sequence>
<evidence type="ECO:0000256" key="1">
    <source>
        <dbReference type="SAM" id="MobiDB-lite"/>
    </source>
</evidence>
<reference evidence="3" key="1">
    <citation type="submission" date="2014-09" db="EMBL/GenBank/DDBJ databases">
        <authorList>
            <person name="Sharma Rahul"/>
            <person name="Thines Marco"/>
        </authorList>
    </citation>
    <scope>NUCLEOTIDE SEQUENCE [LARGE SCALE GENOMIC DNA]</scope>
</reference>
<protein>
    <submittedName>
        <fullName evidence="2">Uncharacterized protein</fullName>
    </submittedName>
</protein>
<feature type="region of interest" description="Disordered" evidence="1">
    <location>
        <begin position="1"/>
        <end position="78"/>
    </location>
</feature>
<evidence type="ECO:0000313" key="2">
    <source>
        <dbReference type="EMBL" id="CEH12933.1"/>
    </source>
</evidence>
<feature type="compositionally biased region" description="Polar residues" evidence="1">
    <location>
        <begin position="108"/>
        <end position="125"/>
    </location>
</feature>